<name>A0A8H5AWD2_9AGAR</name>
<dbReference type="AlphaFoldDB" id="A0A8H5AWD2"/>
<organism evidence="6 7">
    <name type="scientific">Tetrapyrgos nigripes</name>
    <dbReference type="NCBI Taxonomy" id="182062"/>
    <lineage>
        <taxon>Eukaryota</taxon>
        <taxon>Fungi</taxon>
        <taxon>Dikarya</taxon>
        <taxon>Basidiomycota</taxon>
        <taxon>Agaricomycotina</taxon>
        <taxon>Agaricomycetes</taxon>
        <taxon>Agaricomycetidae</taxon>
        <taxon>Agaricales</taxon>
        <taxon>Marasmiineae</taxon>
        <taxon>Marasmiaceae</taxon>
        <taxon>Tetrapyrgos</taxon>
    </lineage>
</organism>
<dbReference type="Gene3D" id="3.40.605.10">
    <property type="entry name" value="Aldehyde Dehydrogenase, Chain A, domain 1"/>
    <property type="match status" value="1"/>
</dbReference>
<accession>A0A8H5AWD2</accession>
<evidence type="ECO:0000256" key="3">
    <source>
        <dbReference type="PROSITE-ProRule" id="PRU10007"/>
    </source>
</evidence>
<dbReference type="InterPro" id="IPR016163">
    <property type="entry name" value="Ald_DH_C"/>
</dbReference>
<dbReference type="InterPro" id="IPR029510">
    <property type="entry name" value="Ald_DH_CS_GLU"/>
</dbReference>
<dbReference type="InterPro" id="IPR015590">
    <property type="entry name" value="Aldehyde_DH_dom"/>
</dbReference>
<evidence type="ECO:0000256" key="2">
    <source>
        <dbReference type="ARBA" id="ARBA00023002"/>
    </source>
</evidence>
<dbReference type="FunFam" id="3.40.309.10:FF:000001">
    <property type="entry name" value="Mitochondrial aldehyde dehydrogenase 2"/>
    <property type="match status" value="1"/>
</dbReference>
<dbReference type="InterPro" id="IPR016161">
    <property type="entry name" value="Ald_DH/histidinol_DH"/>
</dbReference>
<feature type="active site" evidence="3">
    <location>
        <position position="269"/>
    </location>
</feature>
<dbReference type="Gene3D" id="3.40.309.10">
    <property type="entry name" value="Aldehyde Dehydrogenase, Chain A, domain 2"/>
    <property type="match status" value="1"/>
</dbReference>
<dbReference type="PROSITE" id="PS00687">
    <property type="entry name" value="ALDEHYDE_DEHYDR_GLU"/>
    <property type="match status" value="1"/>
</dbReference>
<dbReference type="Pfam" id="PF00171">
    <property type="entry name" value="Aldedh"/>
    <property type="match status" value="1"/>
</dbReference>
<evidence type="ECO:0000313" key="7">
    <source>
        <dbReference type="Proteomes" id="UP000559256"/>
    </source>
</evidence>
<protein>
    <recommendedName>
        <fullName evidence="5">Aldehyde dehydrogenase domain-containing protein</fullName>
    </recommendedName>
</protein>
<gene>
    <name evidence="6" type="ORF">D9758_018971</name>
</gene>
<dbReference type="EMBL" id="JAACJM010000553">
    <property type="protein sequence ID" value="KAF5311392.1"/>
    <property type="molecule type" value="Genomic_DNA"/>
</dbReference>
<dbReference type="OrthoDB" id="310895at2759"/>
<dbReference type="PROSITE" id="PS00070">
    <property type="entry name" value="ALDEHYDE_DEHYDR_CYS"/>
    <property type="match status" value="1"/>
</dbReference>
<proteinExistence type="inferred from homology"/>
<dbReference type="SUPFAM" id="SSF53720">
    <property type="entry name" value="ALDH-like"/>
    <property type="match status" value="1"/>
</dbReference>
<feature type="domain" description="Aldehyde dehydrogenase" evidence="5">
    <location>
        <begin position="30"/>
        <end position="494"/>
    </location>
</feature>
<comment type="caution">
    <text evidence="6">The sequence shown here is derived from an EMBL/GenBank/DDBJ whole genome shotgun (WGS) entry which is preliminary data.</text>
</comment>
<dbReference type="PANTHER" id="PTHR11699">
    <property type="entry name" value="ALDEHYDE DEHYDROGENASE-RELATED"/>
    <property type="match status" value="1"/>
</dbReference>
<dbReference type="InterPro" id="IPR016160">
    <property type="entry name" value="Ald_DH_CS_CYS"/>
</dbReference>
<dbReference type="GO" id="GO:0019413">
    <property type="term" value="P:acetate biosynthetic process"/>
    <property type="evidence" value="ECO:0007669"/>
    <property type="project" value="UniProtKB-ARBA"/>
</dbReference>
<dbReference type="GO" id="GO:0004030">
    <property type="term" value="F:aldehyde dehydrogenase [NAD(P)+] activity"/>
    <property type="evidence" value="ECO:0007669"/>
    <property type="project" value="UniProtKB-ARBA"/>
</dbReference>
<keyword evidence="7" id="KW-1185">Reference proteome</keyword>
<evidence type="ECO:0000259" key="5">
    <source>
        <dbReference type="Pfam" id="PF00171"/>
    </source>
</evidence>
<sequence>MSSVFSLSLDTPAYKGTVSCKTDLYINGQWMKPAEGGAIDVVNPATGKLITSVSAGTSKDVDIAVEAAQKAYQTSWGLKVPGTVRAELLYKLVALFEDNAEEFAALEALNCGKPYEFAKQFDNGLCLSSLKYYAGWADKIHGETIETDDSKLVYTRREPYGVVGAITPWNAPLSLFILKIAPALATGNTIVIKPSEITPLTALRFADLIAQAGFPPGVVNIVNGYGNTVGEAIAHHPEIRKVSFTGSILTGRKIQEASAKTNLKAVNLELGGKSPSIIFDDADLGQTVKWASAGIFINMGQICTAGSRIFVQEGIYDAFLKAFIAASQAFEAQTGDPFSGNTMHGPQVSQTQFDRVMSYIDSGKSDGATVQTGGERHGTEGYFIKPTIFTECKPEMKIVQEEIFGPVATVIKFKTEEEVIKMANNTTYGLACGVFTENGSRALRVAHALEAGTAWVNCYNAFDIKVPFGGYKMSGVGREFGKEGLEMYTQVKAVHINIGMKI</sequence>
<keyword evidence="2 4" id="KW-0560">Oxidoreductase</keyword>
<dbReference type="FunFam" id="3.40.605.10:FF:000007">
    <property type="entry name" value="NAD/NADP-dependent betaine aldehyde dehydrogenase"/>
    <property type="match status" value="1"/>
</dbReference>
<dbReference type="CDD" id="cd07091">
    <property type="entry name" value="ALDH_F1-2_Ald2-like"/>
    <property type="match status" value="1"/>
</dbReference>
<dbReference type="Proteomes" id="UP000559256">
    <property type="component" value="Unassembled WGS sequence"/>
</dbReference>
<dbReference type="InterPro" id="IPR016162">
    <property type="entry name" value="Ald_DH_N"/>
</dbReference>
<dbReference type="FunFam" id="3.40.605.10:FF:000026">
    <property type="entry name" value="Aldehyde dehydrogenase, putative"/>
    <property type="match status" value="1"/>
</dbReference>
<comment type="similarity">
    <text evidence="1 4">Belongs to the aldehyde dehydrogenase family.</text>
</comment>
<reference evidence="6 7" key="1">
    <citation type="journal article" date="2020" name="ISME J.">
        <title>Uncovering the hidden diversity of litter-decomposition mechanisms in mushroom-forming fungi.</title>
        <authorList>
            <person name="Floudas D."/>
            <person name="Bentzer J."/>
            <person name="Ahren D."/>
            <person name="Johansson T."/>
            <person name="Persson P."/>
            <person name="Tunlid A."/>
        </authorList>
    </citation>
    <scope>NUCLEOTIDE SEQUENCE [LARGE SCALE GENOMIC DNA]</scope>
    <source>
        <strain evidence="6 7">CBS 291.85</strain>
    </source>
</reference>
<evidence type="ECO:0000256" key="1">
    <source>
        <dbReference type="ARBA" id="ARBA00009986"/>
    </source>
</evidence>
<evidence type="ECO:0000313" key="6">
    <source>
        <dbReference type="EMBL" id="KAF5311392.1"/>
    </source>
</evidence>
<evidence type="ECO:0000256" key="4">
    <source>
        <dbReference type="RuleBase" id="RU003345"/>
    </source>
</evidence>